<protein>
    <submittedName>
        <fullName evidence="2">Vacuolar protein sorting-associated protein 53</fullName>
    </submittedName>
</protein>
<organism evidence="2 3">
    <name type="scientific">Trichostrongylus colubriformis</name>
    <name type="common">Black scour worm</name>
    <dbReference type="NCBI Taxonomy" id="6319"/>
    <lineage>
        <taxon>Eukaryota</taxon>
        <taxon>Metazoa</taxon>
        <taxon>Ecdysozoa</taxon>
        <taxon>Nematoda</taxon>
        <taxon>Chromadorea</taxon>
        <taxon>Rhabditida</taxon>
        <taxon>Rhabditina</taxon>
        <taxon>Rhabditomorpha</taxon>
        <taxon>Strongyloidea</taxon>
        <taxon>Trichostrongylidae</taxon>
        <taxon>Trichostrongylus</taxon>
    </lineage>
</organism>
<name>A0AAN8FV25_TRICO</name>
<evidence type="ECO:0000313" key="2">
    <source>
        <dbReference type="EMBL" id="KAK5982085.1"/>
    </source>
</evidence>
<dbReference type="Proteomes" id="UP001331761">
    <property type="component" value="Unassembled WGS sequence"/>
</dbReference>
<proteinExistence type="predicted"/>
<dbReference type="InterPro" id="IPR038260">
    <property type="entry name" value="Vps53_C_sf"/>
</dbReference>
<dbReference type="GO" id="GO:0042147">
    <property type="term" value="P:retrograde transport, endosome to Golgi"/>
    <property type="evidence" value="ECO:0007669"/>
    <property type="project" value="InterPro"/>
</dbReference>
<dbReference type="Pfam" id="PF16854">
    <property type="entry name" value="VPS53_C"/>
    <property type="match status" value="1"/>
</dbReference>
<dbReference type="GO" id="GO:0005829">
    <property type="term" value="C:cytosol"/>
    <property type="evidence" value="ECO:0007669"/>
    <property type="project" value="GOC"/>
</dbReference>
<reference evidence="2 3" key="1">
    <citation type="submission" date="2019-10" db="EMBL/GenBank/DDBJ databases">
        <title>Assembly and Annotation for the nematode Trichostrongylus colubriformis.</title>
        <authorList>
            <person name="Martin J."/>
        </authorList>
    </citation>
    <scope>NUCLEOTIDE SEQUENCE [LARGE SCALE GENOMIC DNA]</scope>
    <source>
        <strain evidence="2">G859</strain>
        <tissue evidence="2">Whole worm</tissue>
    </source>
</reference>
<dbReference type="PANTHER" id="PTHR12820:SF0">
    <property type="entry name" value="VACUOLAR PROTEIN SORTING-ASSOCIATED PROTEIN 53 HOMOLOG"/>
    <property type="match status" value="1"/>
</dbReference>
<comment type="caution">
    <text evidence="2">The sequence shown here is derived from an EMBL/GenBank/DDBJ whole genome shotgun (WGS) entry which is preliminary data.</text>
</comment>
<evidence type="ECO:0000259" key="1">
    <source>
        <dbReference type="Pfam" id="PF16854"/>
    </source>
</evidence>
<keyword evidence="3" id="KW-1185">Reference proteome</keyword>
<gene>
    <name evidence="2" type="ORF">GCK32_007469</name>
</gene>
<dbReference type="PANTHER" id="PTHR12820">
    <property type="entry name" value="VACUOLAR SORTING PROTEIN 53"/>
    <property type="match status" value="1"/>
</dbReference>
<dbReference type="EMBL" id="WIXE01005572">
    <property type="protein sequence ID" value="KAK5982085.1"/>
    <property type="molecule type" value="Genomic_DNA"/>
</dbReference>
<dbReference type="GO" id="GO:0000938">
    <property type="term" value="C:GARP complex"/>
    <property type="evidence" value="ECO:0007669"/>
    <property type="project" value="InterPro"/>
</dbReference>
<feature type="domain" description="Vps53 C-terminal" evidence="1">
    <location>
        <begin position="8"/>
        <end position="69"/>
    </location>
</feature>
<sequence>MPSIDSAVAAKPPTAYVGAVSAALNKAEMILKVVMSNMDTPEDYVEHYSTLLPDSNTSELQKVLDMRGVKKVEQAAILQAYRQKFGAAADATPMVPVGMGNALSATQALNAVVSMAADGLAETTSMKRLEKLVKRNF</sequence>
<dbReference type="AlphaFoldDB" id="A0AAN8FV25"/>
<dbReference type="InterPro" id="IPR039766">
    <property type="entry name" value="Vps53"/>
</dbReference>
<dbReference type="InterPro" id="IPR031745">
    <property type="entry name" value="Vps53_C"/>
</dbReference>
<dbReference type="Gene3D" id="1.10.357.110">
    <property type="entry name" value="Vacuolar protein sorting-associated protein 53, C-terminus"/>
    <property type="match status" value="1"/>
</dbReference>
<evidence type="ECO:0000313" key="3">
    <source>
        <dbReference type="Proteomes" id="UP001331761"/>
    </source>
</evidence>
<accession>A0AAN8FV25</accession>